<dbReference type="AlphaFoldDB" id="A0A0J6FSQ8"/>
<dbReference type="Proteomes" id="UP000054567">
    <property type="component" value="Unassembled WGS sequence"/>
</dbReference>
<name>A0A0J6FSQ8_COCPO</name>
<dbReference type="VEuPathDB" id="FungiDB:CPAG_09692"/>
<reference evidence="3" key="2">
    <citation type="journal article" date="2009" name="Genome Res.">
        <title>Comparative genomic analyses of the human fungal pathogens Coccidioides and their relatives.</title>
        <authorList>
            <person name="Sharpton T.J."/>
            <person name="Stajich J.E."/>
            <person name="Rounsley S.D."/>
            <person name="Gardner M.J."/>
            <person name="Wortman J.R."/>
            <person name="Jordar V.S."/>
            <person name="Maiti R."/>
            <person name="Kodira C.D."/>
            <person name="Neafsey D.E."/>
            <person name="Zeng Q."/>
            <person name="Hung C.-Y."/>
            <person name="McMahan C."/>
            <person name="Muszewska A."/>
            <person name="Grynberg M."/>
            <person name="Mandel M.A."/>
            <person name="Kellner E.M."/>
            <person name="Barker B.M."/>
            <person name="Galgiani J.N."/>
            <person name="Orbach M.J."/>
            <person name="Kirkland T.N."/>
            <person name="Cole G.T."/>
            <person name="Henn M.R."/>
            <person name="Birren B.W."/>
            <person name="Taylor J.W."/>
        </authorList>
    </citation>
    <scope>NUCLEOTIDE SEQUENCE [LARGE SCALE GENOMIC DNA]</scope>
    <source>
        <strain evidence="3">RMSCC 3488</strain>
    </source>
</reference>
<organism evidence="2 3">
    <name type="scientific">Coccidioides posadasii RMSCC 3488</name>
    <dbReference type="NCBI Taxonomy" id="454284"/>
    <lineage>
        <taxon>Eukaryota</taxon>
        <taxon>Fungi</taxon>
        <taxon>Dikarya</taxon>
        <taxon>Ascomycota</taxon>
        <taxon>Pezizomycotina</taxon>
        <taxon>Eurotiomycetes</taxon>
        <taxon>Eurotiomycetidae</taxon>
        <taxon>Onygenales</taxon>
        <taxon>Onygenaceae</taxon>
        <taxon>Coccidioides</taxon>
    </lineage>
</organism>
<gene>
    <name evidence="2" type="ORF">CPAG_09692</name>
</gene>
<feature type="region of interest" description="Disordered" evidence="1">
    <location>
        <begin position="1"/>
        <end position="27"/>
    </location>
</feature>
<protein>
    <submittedName>
        <fullName evidence="2">Uncharacterized protein</fullName>
    </submittedName>
</protein>
<feature type="compositionally biased region" description="Basic and acidic residues" evidence="1">
    <location>
        <begin position="1"/>
        <end position="19"/>
    </location>
</feature>
<evidence type="ECO:0000313" key="3">
    <source>
        <dbReference type="Proteomes" id="UP000054567"/>
    </source>
</evidence>
<dbReference type="EMBL" id="DS268114">
    <property type="protein sequence ID" value="KMM73403.1"/>
    <property type="molecule type" value="Genomic_DNA"/>
</dbReference>
<evidence type="ECO:0000313" key="2">
    <source>
        <dbReference type="EMBL" id="KMM73403.1"/>
    </source>
</evidence>
<proteinExistence type="predicted"/>
<sequence>MQPRLEDNDKEKIFPESPRKTTPIDPNIYQGVTSVERIDGVDREACAAQKETVWMDICSTALFDPHESEYPSADELLFRRGIATVHSTDKESSVVPPGPCVGSSRETSARPGPCQNALAGRMRASAHIQ</sequence>
<reference evidence="2 3" key="1">
    <citation type="submission" date="2007-06" db="EMBL/GenBank/DDBJ databases">
        <title>The Genome Sequence of Coccidioides posadasii RMSCC_3488.</title>
        <authorList>
            <consortium name="Coccidioides Genome Resources Consortium"/>
            <consortium name="The Broad Institute Genome Sequencing Platform"/>
            <person name="Henn M.R."/>
            <person name="Sykes S."/>
            <person name="Young S."/>
            <person name="Jaffe D."/>
            <person name="Berlin A."/>
            <person name="Alvarez P."/>
            <person name="Butler J."/>
            <person name="Gnerre S."/>
            <person name="Grabherr M."/>
            <person name="Mauceli E."/>
            <person name="Brockman W."/>
            <person name="Kodira C."/>
            <person name="Alvarado L."/>
            <person name="Zeng Q."/>
            <person name="Crawford M."/>
            <person name="Antoine C."/>
            <person name="Devon K."/>
            <person name="Galgiani J."/>
            <person name="Orsborn K."/>
            <person name="Lewis M.L."/>
            <person name="Nusbaum C."/>
            <person name="Galagan J."/>
            <person name="Birren B."/>
        </authorList>
    </citation>
    <scope>NUCLEOTIDE SEQUENCE [LARGE SCALE GENOMIC DNA]</scope>
    <source>
        <strain evidence="2 3">RMSCC 3488</strain>
    </source>
</reference>
<feature type="region of interest" description="Disordered" evidence="1">
    <location>
        <begin position="87"/>
        <end position="113"/>
    </location>
</feature>
<evidence type="ECO:0000256" key="1">
    <source>
        <dbReference type="SAM" id="MobiDB-lite"/>
    </source>
</evidence>
<accession>A0A0J6FSQ8</accession>
<reference evidence="3" key="3">
    <citation type="journal article" date="2010" name="Genome Res.">
        <title>Population genomic sequencing of Coccidioides fungi reveals recent hybridization and transposon control.</title>
        <authorList>
            <person name="Neafsey D.E."/>
            <person name="Barker B.M."/>
            <person name="Sharpton T.J."/>
            <person name="Stajich J.E."/>
            <person name="Park D.J."/>
            <person name="Whiston E."/>
            <person name="Hung C.-Y."/>
            <person name="McMahan C."/>
            <person name="White J."/>
            <person name="Sykes S."/>
            <person name="Heiman D."/>
            <person name="Young S."/>
            <person name="Zeng Q."/>
            <person name="Abouelleil A."/>
            <person name="Aftuck L."/>
            <person name="Bessette D."/>
            <person name="Brown A."/>
            <person name="FitzGerald M."/>
            <person name="Lui A."/>
            <person name="Macdonald J.P."/>
            <person name="Priest M."/>
            <person name="Orbach M.J."/>
            <person name="Galgiani J.N."/>
            <person name="Kirkland T.N."/>
            <person name="Cole G.T."/>
            <person name="Birren B.W."/>
            <person name="Henn M.R."/>
            <person name="Taylor J.W."/>
            <person name="Rounsley S.D."/>
        </authorList>
    </citation>
    <scope>NUCLEOTIDE SEQUENCE [LARGE SCALE GENOMIC DNA]</scope>
    <source>
        <strain evidence="3">RMSCC 3488</strain>
    </source>
</reference>